<keyword evidence="2" id="KW-0378">Hydrolase</keyword>
<dbReference type="InterPro" id="IPR050884">
    <property type="entry name" value="CNP_phosphodiesterase-III"/>
</dbReference>
<dbReference type="InterPro" id="IPR029052">
    <property type="entry name" value="Metallo-depent_PP-like"/>
</dbReference>
<keyword evidence="7" id="KW-1185">Reference proteome</keyword>
<accession>A0A8J3CR78</accession>
<keyword evidence="3" id="KW-0408">Iron</keyword>
<dbReference type="GO" id="GO:0016787">
    <property type="term" value="F:hydrolase activity"/>
    <property type="evidence" value="ECO:0007669"/>
    <property type="project" value="UniProtKB-KW"/>
</dbReference>
<keyword evidence="1" id="KW-0479">Metal-binding</keyword>
<evidence type="ECO:0000256" key="2">
    <source>
        <dbReference type="ARBA" id="ARBA00022801"/>
    </source>
</evidence>
<protein>
    <submittedName>
        <fullName evidence="6">Metallophosphoesterase</fullName>
    </submittedName>
</protein>
<dbReference type="EMBL" id="BMZH01000003">
    <property type="protein sequence ID" value="GHA89902.1"/>
    <property type="molecule type" value="Genomic_DNA"/>
</dbReference>
<sequence length="283" mass="31484">MTSILHFADIHFGVEDAAALARVDATIEKLSPDVSVISGDITQTGSAVEFVAAAQWISTLSGPKIITAGNHDTPMYGLIDRIIKPFDRYEEHIAPHDAGVFEDDNVIIQSLNTSRGIQMKLDWSVGVVNLNDLDEKIDRFGQSDWGKLRFLNVHHPFIYPPESPLQKTTDNGPEGLRRLADGHCDAVLSGHVHIPYVIERNPGGSELLSVSAGTLSTRRRGNKPSFNHIQVDADEVVITMVEFTGEEYVRSETFRKARRELSAWRRDGPREMQKDATVLDTRT</sequence>
<dbReference type="SUPFAM" id="SSF56300">
    <property type="entry name" value="Metallo-dependent phosphatases"/>
    <property type="match status" value="1"/>
</dbReference>
<evidence type="ECO:0000256" key="4">
    <source>
        <dbReference type="ARBA" id="ARBA00025742"/>
    </source>
</evidence>
<reference evidence="6" key="2">
    <citation type="submission" date="2020-09" db="EMBL/GenBank/DDBJ databases">
        <authorList>
            <person name="Sun Q."/>
            <person name="Kim S."/>
        </authorList>
    </citation>
    <scope>NUCLEOTIDE SEQUENCE</scope>
    <source>
        <strain evidence="6">KCTC 32513</strain>
    </source>
</reference>
<reference evidence="6" key="1">
    <citation type="journal article" date="2014" name="Int. J. Syst. Evol. Microbiol.">
        <title>Complete genome sequence of Corynebacterium casei LMG S-19264T (=DSM 44701T), isolated from a smear-ripened cheese.</title>
        <authorList>
            <consortium name="US DOE Joint Genome Institute (JGI-PGF)"/>
            <person name="Walter F."/>
            <person name="Albersmeier A."/>
            <person name="Kalinowski J."/>
            <person name="Ruckert C."/>
        </authorList>
    </citation>
    <scope>NUCLEOTIDE SEQUENCE</scope>
    <source>
        <strain evidence="6">KCTC 32513</strain>
    </source>
</reference>
<dbReference type="PANTHER" id="PTHR42988">
    <property type="entry name" value="PHOSPHOHYDROLASE"/>
    <property type="match status" value="1"/>
</dbReference>
<dbReference type="AlphaFoldDB" id="A0A8J3CR78"/>
<organism evidence="6 7">
    <name type="scientific">Algimonas arctica</name>
    <dbReference type="NCBI Taxonomy" id="1479486"/>
    <lineage>
        <taxon>Bacteria</taxon>
        <taxon>Pseudomonadati</taxon>
        <taxon>Pseudomonadota</taxon>
        <taxon>Alphaproteobacteria</taxon>
        <taxon>Maricaulales</taxon>
        <taxon>Robiginitomaculaceae</taxon>
        <taxon>Algimonas</taxon>
    </lineage>
</organism>
<dbReference type="Pfam" id="PF00149">
    <property type="entry name" value="Metallophos"/>
    <property type="match status" value="1"/>
</dbReference>
<evidence type="ECO:0000259" key="5">
    <source>
        <dbReference type="Pfam" id="PF00149"/>
    </source>
</evidence>
<dbReference type="GO" id="GO:0046872">
    <property type="term" value="F:metal ion binding"/>
    <property type="evidence" value="ECO:0007669"/>
    <property type="project" value="UniProtKB-KW"/>
</dbReference>
<dbReference type="RefSeq" id="WP_189496293.1">
    <property type="nucleotide sequence ID" value="NZ_BMZH01000003.1"/>
</dbReference>
<dbReference type="Gene3D" id="3.60.21.10">
    <property type="match status" value="1"/>
</dbReference>
<comment type="similarity">
    <text evidence="4">Belongs to the cyclic nucleotide phosphodiesterase class-III family.</text>
</comment>
<comment type="caution">
    <text evidence="6">The sequence shown here is derived from an EMBL/GenBank/DDBJ whole genome shotgun (WGS) entry which is preliminary data.</text>
</comment>
<evidence type="ECO:0000313" key="6">
    <source>
        <dbReference type="EMBL" id="GHA89902.1"/>
    </source>
</evidence>
<dbReference type="InterPro" id="IPR004843">
    <property type="entry name" value="Calcineurin-like_PHP"/>
</dbReference>
<evidence type="ECO:0000256" key="1">
    <source>
        <dbReference type="ARBA" id="ARBA00022723"/>
    </source>
</evidence>
<evidence type="ECO:0000256" key="3">
    <source>
        <dbReference type="ARBA" id="ARBA00023004"/>
    </source>
</evidence>
<dbReference type="Proteomes" id="UP000634004">
    <property type="component" value="Unassembled WGS sequence"/>
</dbReference>
<proteinExistence type="inferred from homology"/>
<name>A0A8J3CR78_9PROT</name>
<feature type="domain" description="Calcineurin-like phosphoesterase" evidence="5">
    <location>
        <begin position="3"/>
        <end position="195"/>
    </location>
</feature>
<dbReference type="PANTHER" id="PTHR42988:SF2">
    <property type="entry name" value="CYCLIC NUCLEOTIDE PHOSPHODIESTERASE CBUA0032-RELATED"/>
    <property type="match status" value="1"/>
</dbReference>
<evidence type="ECO:0000313" key="7">
    <source>
        <dbReference type="Proteomes" id="UP000634004"/>
    </source>
</evidence>
<gene>
    <name evidence="6" type="ORF">GCM10009069_11320</name>
</gene>